<proteinExistence type="predicted"/>
<dbReference type="EMBL" id="PP595732">
    <property type="protein sequence ID" value="XBS49862.1"/>
    <property type="molecule type" value="Genomic_DNA"/>
</dbReference>
<sequence>MTLDQIYCRGYDAAMSGSMTIDDCPYSDFEWQEKRAWVLGFIEGLRTLWY</sequence>
<organism evidence="1">
    <name type="scientific">Salmonella phage SalP219</name>
    <dbReference type="NCBI Taxonomy" id="3158864"/>
    <lineage>
        <taxon>Viruses</taxon>
        <taxon>Duplodnaviria</taxon>
        <taxon>Heunggongvirae</taxon>
        <taxon>Uroviricota</taxon>
        <taxon>Caudoviricetes</taxon>
        <taxon>Vequintavirinae</taxon>
        <taxon>Seunavirus</taxon>
    </lineage>
</organism>
<accession>A0AAU7PI52</accession>
<name>A0AAU7PI52_9CAUD</name>
<evidence type="ECO:0000313" key="1">
    <source>
        <dbReference type="EMBL" id="XBS49862.1"/>
    </source>
</evidence>
<reference evidence="1" key="1">
    <citation type="submission" date="2024-04" db="EMBL/GenBank/DDBJ databases">
        <authorList>
            <person name="Jaglan A.B."/>
            <person name="Vashisth M."/>
            <person name="Anand T."/>
            <person name="Virmani N."/>
            <person name="Bera B."/>
            <person name="Vaid R."/>
        </authorList>
    </citation>
    <scope>NUCLEOTIDE SEQUENCE</scope>
</reference>
<protein>
    <submittedName>
        <fullName evidence="1">Uncharacterized protein</fullName>
    </submittedName>
</protein>